<comment type="caution">
    <text evidence="4">The sequence shown here is derived from an EMBL/GenBank/DDBJ whole genome shotgun (WGS) entry which is preliminary data.</text>
</comment>
<feature type="transmembrane region" description="Helical" evidence="2">
    <location>
        <begin position="497"/>
        <end position="520"/>
    </location>
</feature>
<accession>A0A135Z7W8</accession>
<proteinExistence type="predicted"/>
<dbReference type="GO" id="GO:0005524">
    <property type="term" value="F:ATP binding"/>
    <property type="evidence" value="ECO:0007669"/>
    <property type="project" value="InterPro"/>
</dbReference>
<dbReference type="PANTHER" id="PTHR24361">
    <property type="entry name" value="MITOGEN-ACTIVATED KINASE KINASE KINASE"/>
    <property type="match status" value="1"/>
</dbReference>
<keyword evidence="2" id="KW-0812">Transmembrane</keyword>
<feature type="region of interest" description="Disordered" evidence="1">
    <location>
        <begin position="849"/>
        <end position="887"/>
    </location>
</feature>
<dbReference type="AlphaFoldDB" id="A0A135Z7W8"/>
<dbReference type="Gene3D" id="1.10.510.10">
    <property type="entry name" value="Transferase(Phosphotransferase) domain 1"/>
    <property type="match status" value="1"/>
</dbReference>
<protein>
    <submittedName>
        <fullName evidence="4">Kinase domain protein</fullName>
    </submittedName>
</protein>
<feature type="domain" description="Protein kinase" evidence="3">
    <location>
        <begin position="24"/>
        <end position="351"/>
    </location>
</feature>
<feature type="compositionally biased region" description="Basic and acidic residues" evidence="1">
    <location>
        <begin position="858"/>
        <end position="874"/>
    </location>
</feature>
<dbReference type="Pfam" id="PF00069">
    <property type="entry name" value="Pkinase"/>
    <property type="match status" value="1"/>
</dbReference>
<organism evidence="4 5">
    <name type="scientific">Gardnerella vaginalis</name>
    <dbReference type="NCBI Taxonomy" id="2702"/>
    <lineage>
        <taxon>Bacteria</taxon>
        <taxon>Bacillati</taxon>
        <taxon>Actinomycetota</taxon>
        <taxon>Actinomycetes</taxon>
        <taxon>Bifidobacteriales</taxon>
        <taxon>Bifidobacteriaceae</taxon>
        <taxon>Gardnerella</taxon>
    </lineage>
</organism>
<feature type="compositionally biased region" description="Basic residues" evidence="1">
    <location>
        <begin position="875"/>
        <end position="887"/>
    </location>
</feature>
<sequence length="887" mass="100098">MEAHIAICELLKIGGIMNCVGGRYQLLGELGRGGTSIVYLAVDNVLQCKWTVKEVVLEQSNQSADVLKQALRAEIAILNRCDNPYIPRIVNYFEEGNRAYIVRDYVQGNPLSYIVSKNGAQNIKFVIRIGIELCEILKYLHNLHPAVVYGDMKPSNVMINHDGHVKLIDFGAAQELRTIQRENLMNSSNVTFGTKSFAAPEQFSNLGLVSVQSDIYSLSATLAYALFGRKVNGKIDFSRFCTVDDCNELDFCSTSGVSSVLGASSSRSVSNACETSSMFHDGNYKRVSALDRDGYADDKNNFCRKSNDGFDESLLLNNYVMAKLCSVIARGMCIKPENRYKSCDFMMEDLLNLQELLIKNKYCNKNMKIAESQGCELHVCESRDCGLHGCKSLDCESSSCESRDSKLRDCESSDCKSYSGKSKSDSSVASNLDLKKSNYIELNSRESRDCESGVRESSSHESGIDNSSFSQFDRKSNRVKKSFVSRREIRARKRRHFAYVLVLAISGLLCFVLSPVSFAVSQRVRNENYDRNIRNCSLALDSENAEMYCERAISDESMPMTPLLQLLKYHCRDFRWDSRERRVFNKLLSKYDSRLRSQSELWSKLSFEIGKAYWFYAFDFTKSENVGNNSLLIDRNDKLKNSSSQDDALENEYVEYVHEALDWFDKASHDVSYQQHELISLYKSVASAYFKIIQNSQVDSKEDSAIGDKNVGNSDKSFSDNEKESNSVKDVYTDSYYRNFCMNLLDFLEVNRNSSNEVVRIGSAEVALDSAQFLEKKLSSEEDSNSIEKLYNLSLDIAKSTKTTSYVTESRKKQLLSVFELFESSKNVNHDVVKGILIKKEDLSSNKYANTGGVIINDDSKDSEKDSEKGDNKASRKAFGKGSKKGK</sequence>
<dbReference type="CDD" id="cd14014">
    <property type="entry name" value="STKc_PknB_like"/>
    <property type="match status" value="1"/>
</dbReference>
<keyword evidence="2" id="KW-0472">Membrane</keyword>
<evidence type="ECO:0000256" key="2">
    <source>
        <dbReference type="SAM" id="Phobius"/>
    </source>
</evidence>
<dbReference type="GO" id="GO:0004674">
    <property type="term" value="F:protein serine/threonine kinase activity"/>
    <property type="evidence" value="ECO:0007669"/>
    <property type="project" value="TreeGrafter"/>
</dbReference>
<keyword evidence="4" id="KW-0808">Transferase</keyword>
<keyword evidence="4" id="KW-0418">Kinase</keyword>
<dbReference type="SMART" id="SM00220">
    <property type="entry name" value="S_TKc"/>
    <property type="match status" value="1"/>
</dbReference>
<evidence type="ECO:0000259" key="3">
    <source>
        <dbReference type="PROSITE" id="PS50011"/>
    </source>
</evidence>
<dbReference type="PROSITE" id="PS50011">
    <property type="entry name" value="PROTEIN_KINASE_DOM"/>
    <property type="match status" value="1"/>
</dbReference>
<dbReference type="Gene3D" id="3.30.200.20">
    <property type="entry name" value="Phosphorylase Kinase, domain 1"/>
    <property type="match status" value="1"/>
</dbReference>
<dbReference type="GO" id="GO:0005737">
    <property type="term" value="C:cytoplasm"/>
    <property type="evidence" value="ECO:0007669"/>
    <property type="project" value="TreeGrafter"/>
</dbReference>
<gene>
    <name evidence="4" type="ORF">HMPREF3230_00609</name>
</gene>
<name>A0A135Z7W8_GARVA</name>
<evidence type="ECO:0000313" key="4">
    <source>
        <dbReference type="EMBL" id="KXI17713.1"/>
    </source>
</evidence>
<reference evidence="4 5" key="1">
    <citation type="submission" date="2016-02" db="EMBL/GenBank/DDBJ databases">
        <authorList>
            <person name="Wen L."/>
            <person name="He K."/>
            <person name="Yang H."/>
        </authorList>
    </citation>
    <scope>NUCLEOTIDE SEQUENCE [LARGE SCALE GENOMIC DNA]</scope>
    <source>
        <strain evidence="4 5">CMW7778B</strain>
    </source>
</reference>
<dbReference type="EMBL" id="LSRC01000021">
    <property type="protein sequence ID" value="KXI17713.1"/>
    <property type="molecule type" value="Genomic_DNA"/>
</dbReference>
<dbReference type="PATRIC" id="fig|2702.101.peg.593"/>
<feature type="region of interest" description="Disordered" evidence="1">
    <location>
        <begin position="450"/>
        <end position="470"/>
    </location>
</feature>
<dbReference type="SUPFAM" id="SSF56112">
    <property type="entry name" value="Protein kinase-like (PK-like)"/>
    <property type="match status" value="1"/>
</dbReference>
<dbReference type="InterPro" id="IPR008271">
    <property type="entry name" value="Ser/Thr_kinase_AS"/>
</dbReference>
<evidence type="ECO:0000256" key="1">
    <source>
        <dbReference type="SAM" id="MobiDB-lite"/>
    </source>
</evidence>
<evidence type="ECO:0000313" key="5">
    <source>
        <dbReference type="Proteomes" id="UP000070505"/>
    </source>
</evidence>
<dbReference type="InterPro" id="IPR000719">
    <property type="entry name" value="Prot_kinase_dom"/>
</dbReference>
<dbReference type="InterPro" id="IPR053235">
    <property type="entry name" value="Ser_Thr_kinase"/>
</dbReference>
<dbReference type="PROSITE" id="PS00108">
    <property type="entry name" value="PROTEIN_KINASE_ST"/>
    <property type="match status" value="1"/>
</dbReference>
<feature type="region of interest" description="Disordered" evidence="1">
    <location>
        <begin position="703"/>
        <end position="724"/>
    </location>
</feature>
<keyword evidence="2" id="KW-1133">Transmembrane helix</keyword>
<feature type="compositionally biased region" description="Basic and acidic residues" evidence="1">
    <location>
        <begin position="450"/>
        <end position="463"/>
    </location>
</feature>
<dbReference type="Proteomes" id="UP000070505">
    <property type="component" value="Unassembled WGS sequence"/>
</dbReference>
<dbReference type="InterPro" id="IPR011009">
    <property type="entry name" value="Kinase-like_dom_sf"/>
</dbReference>